<dbReference type="Proteomes" id="UP000291020">
    <property type="component" value="Unassembled WGS sequence"/>
</dbReference>
<dbReference type="Gene3D" id="2.130.10.10">
    <property type="entry name" value="YVTN repeat-like/Quinoprotein amine dehydrogenase"/>
    <property type="match status" value="2"/>
</dbReference>
<dbReference type="PANTHER" id="PTHR44324">
    <property type="entry name" value="WD40 REPEAT DOMAIN 95"/>
    <property type="match status" value="1"/>
</dbReference>
<dbReference type="InterPro" id="IPR019775">
    <property type="entry name" value="WD40_repeat_CS"/>
</dbReference>
<proteinExistence type="predicted"/>
<accession>A0A452IG36</accession>
<dbReference type="InterPro" id="IPR036322">
    <property type="entry name" value="WD40_repeat_dom_sf"/>
</dbReference>
<dbReference type="PANTHER" id="PTHR44324:SF2">
    <property type="entry name" value="WD REPEAT-CONTAINING PROTEIN 64"/>
    <property type="match status" value="1"/>
</dbReference>
<dbReference type="InterPro" id="IPR020472">
    <property type="entry name" value="WD40_PAC1"/>
</dbReference>
<dbReference type="SUPFAM" id="SSF50978">
    <property type="entry name" value="WD40 repeat-like"/>
    <property type="match status" value="1"/>
</dbReference>
<dbReference type="PROSITE" id="PS50294">
    <property type="entry name" value="WD_REPEATS_REGION"/>
    <property type="match status" value="1"/>
</dbReference>
<dbReference type="STRING" id="38772.ENSGAGP00000026717"/>
<protein>
    <submittedName>
        <fullName evidence="4">Uncharacterized protein</fullName>
    </submittedName>
</protein>
<reference evidence="4" key="2">
    <citation type="submission" date="2025-08" db="UniProtKB">
        <authorList>
            <consortium name="Ensembl"/>
        </authorList>
    </citation>
    <scope>IDENTIFICATION</scope>
</reference>
<dbReference type="SMART" id="SM00320">
    <property type="entry name" value="WD40"/>
    <property type="match status" value="6"/>
</dbReference>
<evidence type="ECO:0000256" key="1">
    <source>
        <dbReference type="ARBA" id="ARBA00022574"/>
    </source>
</evidence>
<dbReference type="InterPro" id="IPR051242">
    <property type="entry name" value="WD-EF-hand_domain"/>
</dbReference>
<feature type="repeat" description="WD" evidence="3">
    <location>
        <begin position="216"/>
        <end position="257"/>
    </location>
</feature>
<dbReference type="Ensembl" id="ENSGAGT00000030364.1">
    <property type="protein sequence ID" value="ENSGAGP00000026717.1"/>
    <property type="gene ID" value="ENSGAGG00000019454.1"/>
</dbReference>
<reference evidence="5" key="1">
    <citation type="journal article" date="2017" name="PLoS ONE">
        <title>The Agassiz's desert tortoise genome provides a resource for the conservation of a threatened species.</title>
        <authorList>
            <person name="Tollis M."/>
            <person name="DeNardo D.F."/>
            <person name="Cornelius J.A."/>
            <person name="Dolby G.A."/>
            <person name="Edwards T."/>
            <person name="Henen B.T."/>
            <person name="Karl A.E."/>
            <person name="Murphy R.W."/>
            <person name="Kusumi K."/>
        </authorList>
    </citation>
    <scope>NUCLEOTIDE SEQUENCE [LARGE SCALE GENOMIC DNA]</scope>
</reference>
<feature type="repeat" description="WD" evidence="3">
    <location>
        <begin position="171"/>
        <end position="212"/>
    </location>
</feature>
<keyword evidence="5" id="KW-1185">Reference proteome</keyword>
<keyword evidence="2" id="KW-0677">Repeat</keyword>
<evidence type="ECO:0000313" key="5">
    <source>
        <dbReference type="Proteomes" id="UP000291020"/>
    </source>
</evidence>
<dbReference type="AlphaFoldDB" id="A0A452IG36"/>
<dbReference type="Pfam" id="PF00400">
    <property type="entry name" value="WD40"/>
    <property type="match status" value="3"/>
</dbReference>
<organism evidence="4 5">
    <name type="scientific">Gopherus agassizii</name>
    <name type="common">Agassiz's desert tortoise</name>
    <dbReference type="NCBI Taxonomy" id="38772"/>
    <lineage>
        <taxon>Eukaryota</taxon>
        <taxon>Metazoa</taxon>
        <taxon>Chordata</taxon>
        <taxon>Craniata</taxon>
        <taxon>Vertebrata</taxon>
        <taxon>Euteleostomi</taxon>
        <taxon>Archelosauria</taxon>
        <taxon>Testudinata</taxon>
        <taxon>Testudines</taxon>
        <taxon>Cryptodira</taxon>
        <taxon>Durocryptodira</taxon>
        <taxon>Testudinoidea</taxon>
        <taxon>Testudinidae</taxon>
        <taxon>Gopherus</taxon>
    </lineage>
</organism>
<dbReference type="PRINTS" id="PR00320">
    <property type="entry name" value="GPROTEINBRPT"/>
</dbReference>
<evidence type="ECO:0000256" key="2">
    <source>
        <dbReference type="ARBA" id="ARBA00022737"/>
    </source>
</evidence>
<name>A0A452IG36_9SAUR</name>
<sequence length="567" mass="64309">VKVKFISALNCFGSCSLDSVHSFVLDDLKRLEDNLPVREFSVPRGVNAFTYCGKANIIVTGGDDKVLRLWHPNINTKPVGKLLGHLFSVMEIVTNEKDQHIISLSTAKVFRVWDIQTLSLLQVFHDSQGKAGEMQIYAMIFDNNHGTLITGSSVIDIYPLTRMIQDTKQVPQTHERNINVLAYNRAFHQVLTICAESIVKVWELESGHQIYQIEDAHGPNIELTCAAIDKNGFHLATGACDGTLKIWDFGSGQEIKVLPVANDSNDEQWLLQLVYLKASESRHVILALEHSGKIKIIQGNEDEPHLTVTWELPETVLLILQENPVMSLWLKPNARKTNGFFPDVQLLSDADPKRNDETQVRTLLKFLHYLDAQIKQQLCWRAHSTKVVSLFYEEEKNLVVTASVDGSVRLWHAPTAHYVGYFGQRRVFELSESSDLILPCDVNEFPIIIKEDSKYMEKKQKFEYPLILDRKKWKSLTKSSLLLKKPRPFEVDQDFKFFKALASPKVNRQPLESFKSGNKEAGIVFGSIPIYRPSRLSKRRSAKNSQVPAANLVQSFVPSISFQGVKL</sequence>
<evidence type="ECO:0000313" key="4">
    <source>
        <dbReference type="Ensembl" id="ENSGAGP00000026717.1"/>
    </source>
</evidence>
<keyword evidence="1 3" id="KW-0853">WD repeat</keyword>
<dbReference type="InterPro" id="IPR015943">
    <property type="entry name" value="WD40/YVTN_repeat-like_dom_sf"/>
</dbReference>
<dbReference type="PROSITE" id="PS50082">
    <property type="entry name" value="WD_REPEATS_2"/>
    <property type="match status" value="4"/>
</dbReference>
<dbReference type="InterPro" id="IPR001680">
    <property type="entry name" value="WD40_rpt"/>
</dbReference>
<feature type="repeat" description="WD" evidence="3">
    <location>
        <begin position="82"/>
        <end position="123"/>
    </location>
</feature>
<evidence type="ECO:0000256" key="3">
    <source>
        <dbReference type="PROSITE-ProRule" id="PRU00221"/>
    </source>
</evidence>
<reference evidence="4" key="3">
    <citation type="submission" date="2025-09" db="UniProtKB">
        <authorList>
            <consortium name="Ensembl"/>
        </authorList>
    </citation>
    <scope>IDENTIFICATION</scope>
</reference>
<dbReference type="PROSITE" id="PS00678">
    <property type="entry name" value="WD_REPEATS_1"/>
    <property type="match status" value="1"/>
</dbReference>
<feature type="repeat" description="WD" evidence="3">
    <location>
        <begin position="380"/>
        <end position="411"/>
    </location>
</feature>